<dbReference type="EMBL" id="VJMJ01000157">
    <property type="protein sequence ID" value="KAF0730064.1"/>
    <property type="molecule type" value="Genomic_DNA"/>
</dbReference>
<protein>
    <submittedName>
        <fullName evidence="1">Uncharacterized protein</fullName>
    </submittedName>
</protein>
<organism evidence="1 2">
    <name type="scientific">Aphanomyces euteiches</name>
    <dbReference type="NCBI Taxonomy" id="100861"/>
    <lineage>
        <taxon>Eukaryota</taxon>
        <taxon>Sar</taxon>
        <taxon>Stramenopiles</taxon>
        <taxon>Oomycota</taxon>
        <taxon>Saprolegniomycetes</taxon>
        <taxon>Saprolegniales</taxon>
        <taxon>Verrucalvaceae</taxon>
        <taxon>Aphanomyces</taxon>
    </lineage>
</organism>
<keyword evidence="2" id="KW-1185">Reference proteome</keyword>
<name>A0A6G0WRH0_9STRA</name>
<reference evidence="1 2" key="1">
    <citation type="submission" date="2019-07" db="EMBL/GenBank/DDBJ databases">
        <title>Genomics analysis of Aphanomyces spp. identifies a new class of oomycete effector associated with host adaptation.</title>
        <authorList>
            <person name="Gaulin E."/>
        </authorList>
    </citation>
    <scope>NUCLEOTIDE SEQUENCE [LARGE SCALE GENOMIC DNA]</scope>
    <source>
        <strain evidence="1 2">ATCC 201684</strain>
    </source>
</reference>
<evidence type="ECO:0000313" key="2">
    <source>
        <dbReference type="Proteomes" id="UP000481153"/>
    </source>
</evidence>
<sequence length="508" mass="55919">MFGGFAKVGDDGHGFHLVVLDGKALVIFELVAAKCSCSSEMPCCHLLCGSVGKVCHAPLEQLSQVWLPYQTNGNAIATRRSDVILTWTNGETGSLSFGYNQARGAFLDSLHQMCNVSIDHFDLDDCSSSPPPHTWPSASHSVPSAEATSYILWSSSTSQLTKAPLTFENSHSSAYEAAILTVYSHLAAFEPLQIPRAPIHIQAIQAALVMQLKHAVVMELESNPQGAAWLRFGLNSALTLDWPDLHVLNLIGLGIVDCRYLRYTTALSQLEMAFRLSREIGHKIGALLASVALYDVYKAQGMTKLAYRHLKAAQKFAPAQFKPTLHKHLQGLHEKLQTKASLWQTLSPRPRRSSGNLLASRVFLSASILEDLAFESLIHPVQQPSVVVKVSYNVQYRMPYERRWPLSTFLLHLITRHEDSTFHEDDDDIAAKGCIVGVTHSTHGAEHVISLKETMGAIVDCLPNGFKIILAARPTAHQVVSGMTVSCKLCQQLIPLETVEAHDCFGRR</sequence>
<gene>
    <name evidence="1" type="ORF">Ae201684_012462</name>
</gene>
<evidence type="ECO:0000313" key="1">
    <source>
        <dbReference type="EMBL" id="KAF0730064.1"/>
    </source>
</evidence>
<dbReference type="Proteomes" id="UP000481153">
    <property type="component" value="Unassembled WGS sequence"/>
</dbReference>
<comment type="caution">
    <text evidence="1">The sequence shown here is derived from an EMBL/GenBank/DDBJ whole genome shotgun (WGS) entry which is preliminary data.</text>
</comment>
<accession>A0A6G0WRH0</accession>
<dbReference type="VEuPathDB" id="FungiDB:AeMF1_012345"/>
<dbReference type="AlphaFoldDB" id="A0A6G0WRH0"/>
<proteinExistence type="predicted"/>